<feature type="region of interest" description="Disordered" evidence="1">
    <location>
        <begin position="319"/>
        <end position="363"/>
    </location>
</feature>
<dbReference type="InterPro" id="IPR019176">
    <property type="entry name" value="Cytochrome_B561-rel"/>
</dbReference>
<keyword evidence="2" id="KW-0812">Transmembrane</keyword>
<feature type="transmembrane region" description="Helical" evidence="2">
    <location>
        <begin position="76"/>
        <end position="97"/>
    </location>
</feature>
<feature type="compositionally biased region" description="Low complexity" evidence="1">
    <location>
        <begin position="319"/>
        <end position="333"/>
    </location>
</feature>
<dbReference type="Pfam" id="PF09786">
    <property type="entry name" value="CytochromB561_N"/>
    <property type="match status" value="1"/>
</dbReference>
<evidence type="ECO:0000256" key="1">
    <source>
        <dbReference type="SAM" id="MobiDB-lite"/>
    </source>
</evidence>
<gene>
    <name evidence="3" type="ORF">CSSPTR1EN2_LOCUS13361</name>
</gene>
<feature type="compositionally biased region" description="Low complexity" evidence="1">
    <location>
        <begin position="344"/>
        <end position="353"/>
    </location>
</feature>
<keyword evidence="2" id="KW-1133">Transmembrane helix</keyword>
<name>A0ABP0UA52_9BRYO</name>
<dbReference type="Proteomes" id="UP001497512">
    <property type="component" value="Chromosome 2"/>
</dbReference>
<proteinExistence type="predicted"/>
<evidence type="ECO:0000256" key="2">
    <source>
        <dbReference type="SAM" id="Phobius"/>
    </source>
</evidence>
<reference evidence="3" key="1">
    <citation type="submission" date="2024-02" db="EMBL/GenBank/DDBJ databases">
        <authorList>
            <consortium name="ELIXIR-Norway"/>
            <consortium name="Elixir Norway"/>
        </authorList>
    </citation>
    <scope>NUCLEOTIDE SEQUENCE</scope>
</reference>
<organism evidence="3 4">
    <name type="scientific">Sphagnum troendelagicum</name>
    <dbReference type="NCBI Taxonomy" id="128251"/>
    <lineage>
        <taxon>Eukaryota</taxon>
        <taxon>Viridiplantae</taxon>
        <taxon>Streptophyta</taxon>
        <taxon>Embryophyta</taxon>
        <taxon>Bryophyta</taxon>
        <taxon>Sphagnophytina</taxon>
        <taxon>Sphagnopsida</taxon>
        <taxon>Sphagnales</taxon>
        <taxon>Sphagnaceae</taxon>
        <taxon>Sphagnum</taxon>
    </lineage>
</organism>
<dbReference type="PANTHER" id="PTHR21780">
    <property type="entry name" value="TRANSMEMBRANE PROTEIN 209"/>
    <property type="match status" value="1"/>
</dbReference>
<accession>A0ABP0UA52</accession>
<protein>
    <recommendedName>
        <fullName evidence="5">Cytochrome B561-related protein</fullName>
    </recommendedName>
</protein>
<evidence type="ECO:0008006" key="5">
    <source>
        <dbReference type="Google" id="ProtNLM"/>
    </source>
</evidence>
<dbReference type="EMBL" id="OZ019894">
    <property type="protein sequence ID" value="CAK9216219.1"/>
    <property type="molecule type" value="Genomic_DNA"/>
</dbReference>
<sequence length="700" mass="74392">MAVPSPNPPKAFRVYQNAAIASALTALSVRPSRRVVSVIVLLSILSLCLLVGLIYRTRAATEALTVVGVPHEIAGILVRAAQATTVVLVALAMSALYKALSLQAAADASIAAGGASLKKEAKASANLTLTQHQQTLLGLPFNGPKKPAVEKGEAGSSGDSTGVKNVRQRPPWVRLSPTQPSLPASSPALMVPVHPTVPKGSRGNVAAGAGSLWATRGSPVASSGPVSSLSPSGTISTLGAPYSSQSGTQASPLELLSTPWVKQRSFTMKDDIQSEEKLNKFLADVDTRMMEAAGKSALVAQGFITPPPTLRGAMATTATASPIPTPASLSSTPQSGPIRTLRMSPSQKGGPSPKKGEGELPDPMSLEEVTEGLFQLGILSQIDQWRDSLRQWFSKVLLNPLIQKTDSSHLQVMAAAAKLGLSITVSQVGGKQQKSGLPVPVSGEEWLPTMSPEEDALLNQLRALLLEARDAPPPPQPTLFGLQSPGPERVVNPLIQECLNAVTEHQRLWALMKGEWVKGLLPMSSMRPDLTVQRIRVLAEGTCVKKFDFTGSGGDGKVILDLASDPHLLLYLFCALLEHPQWMLHVDPFLHSSMQTGNNPLFLTTMPGVERFSEKHVAILSSAPTTLPAGACILAMGKQTPPVFALYWEKKLQFSLQGRTALWDAILLLCHRIKVAHGGVIRGISLDSPSYNLSLFNDHL</sequence>
<keyword evidence="2" id="KW-0472">Membrane</keyword>
<dbReference type="PANTHER" id="PTHR21780:SF0">
    <property type="entry name" value="TRANSMEMBRANE PROTEIN 209"/>
    <property type="match status" value="1"/>
</dbReference>
<evidence type="ECO:0000313" key="3">
    <source>
        <dbReference type="EMBL" id="CAK9216219.1"/>
    </source>
</evidence>
<feature type="region of interest" description="Disordered" evidence="1">
    <location>
        <begin position="140"/>
        <end position="166"/>
    </location>
</feature>
<evidence type="ECO:0000313" key="4">
    <source>
        <dbReference type="Proteomes" id="UP001497512"/>
    </source>
</evidence>
<feature type="transmembrane region" description="Helical" evidence="2">
    <location>
        <begin position="35"/>
        <end position="55"/>
    </location>
</feature>
<keyword evidence="4" id="KW-1185">Reference proteome</keyword>